<dbReference type="AlphaFoldDB" id="A0A0C2YFR6"/>
<dbReference type="HOGENOM" id="CLU_2121360_0_0_1"/>
<proteinExistence type="predicted"/>
<evidence type="ECO:0000313" key="1">
    <source>
        <dbReference type="EMBL" id="KIM48558.1"/>
    </source>
</evidence>
<reference evidence="1 2" key="1">
    <citation type="submission" date="2014-04" db="EMBL/GenBank/DDBJ databases">
        <authorList>
            <consortium name="DOE Joint Genome Institute"/>
            <person name="Kuo A."/>
            <person name="Gay G."/>
            <person name="Dore J."/>
            <person name="Kohler A."/>
            <person name="Nagy L.G."/>
            <person name="Floudas D."/>
            <person name="Copeland A."/>
            <person name="Barry K.W."/>
            <person name="Cichocki N."/>
            <person name="Veneault-Fourrey C."/>
            <person name="LaButti K."/>
            <person name="Lindquist E.A."/>
            <person name="Lipzen A."/>
            <person name="Lundell T."/>
            <person name="Morin E."/>
            <person name="Murat C."/>
            <person name="Sun H."/>
            <person name="Tunlid A."/>
            <person name="Henrissat B."/>
            <person name="Grigoriev I.V."/>
            <person name="Hibbett D.S."/>
            <person name="Martin F."/>
            <person name="Nordberg H.P."/>
            <person name="Cantor M.N."/>
            <person name="Hua S.X."/>
        </authorList>
    </citation>
    <scope>NUCLEOTIDE SEQUENCE [LARGE SCALE GENOMIC DNA]</scope>
    <source>
        <strain evidence="2">h7</strain>
    </source>
</reference>
<protein>
    <submittedName>
        <fullName evidence="1">Uncharacterized protein</fullName>
    </submittedName>
</protein>
<organism evidence="1 2">
    <name type="scientific">Hebeloma cylindrosporum</name>
    <dbReference type="NCBI Taxonomy" id="76867"/>
    <lineage>
        <taxon>Eukaryota</taxon>
        <taxon>Fungi</taxon>
        <taxon>Dikarya</taxon>
        <taxon>Basidiomycota</taxon>
        <taxon>Agaricomycotina</taxon>
        <taxon>Agaricomycetes</taxon>
        <taxon>Agaricomycetidae</taxon>
        <taxon>Agaricales</taxon>
        <taxon>Agaricineae</taxon>
        <taxon>Hymenogastraceae</taxon>
        <taxon>Hebeloma</taxon>
    </lineage>
</organism>
<name>A0A0C2YFR6_HEBCY</name>
<dbReference type="EMBL" id="KN831768">
    <property type="protein sequence ID" value="KIM48558.1"/>
    <property type="molecule type" value="Genomic_DNA"/>
</dbReference>
<gene>
    <name evidence="1" type="ORF">M413DRAFT_81252</name>
</gene>
<dbReference type="Proteomes" id="UP000053424">
    <property type="component" value="Unassembled WGS sequence"/>
</dbReference>
<accession>A0A0C2YFR6</accession>
<evidence type="ECO:0000313" key="2">
    <source>
        <dbReference type="Proteomes" id="UP000053424"/>
    </source>
</evidence>
<keyword evidence="2" id="KW-1185">Reference proteome</keyword>
<sequence>MVGEPSMTPFVSWVLDIHTRGKTSLLGRKDPGIVFNLGEQTTITTSTCQKGGGIKRGCAVEKQQIQRRFCTFSAFELDSSKVCLTSSTQAITGGAKGFLALDLEGGRRSRCEAR</sequence>
<reference evidence="2" key="2">
    <citation type="submission" date="2015-01" db="EMBL/GenBank/DDBJ databases">
        <title>Evolutionary Origins and Diversification of the Mycorrhizal Mutualists.</title>
        <authorList>
            <consortium name="DOE Joint Genome Institute"/>
            <consortium name="Mycorrhizal Genomics Consortium"/>
            <person name="Kohler A."/>
            <person name="Kuo A."/>
            <person name="Nagy L.G."/>
            <person name="Floudas D."/>
            <person name="Copeland A."/>
            <person name="Barry K.W."/>
            <person name="Cichocki N."/>
            <person name="Veneault-Fourrey C."/>
            <person name="LaButti K."/>
            <person name="Lindquist E.A."/>
            <person name="Lipzen A."/>
            <person name="Lundell T."/>
            <person name="Morin E."/>
            <person name="Murat C."/>
            <person name="Riley R."/>
            <person name="Ohm R."/>
            <person name="Sun H."/>
            <person name="Tunlid A."/>
            <person name="Henrissat B."/>
            <person name="Grigoriev I.V."/>
            <person name="Hibbett D.S."/>
            <person name="Martin F."/>
        </authorList>
    </citation>
    <scope>NUCLEOTIDE SEQUENCE [LARGE SCALE GENOMIC DNA]</scope>
    <source>
        <strain evidence="2">h7</strain>
    </source>
</reference>